<dbReference type="SMART" id="SM00129">
    <property type="entry name" value="KISc"/>
    <property type="match status" value="1"/>
</dbReference>
<feature type="binding site" evidence="3">
    <location>
        <begin position="115"/>
        <end position="122"/>
    </location>
    <ligand>
        <name>ATP</name>
        <dbReference type="ChEBI" id="CHEBI:30616"/>
    </ligand>
</feature>
<evidence type="ECO:0000256" key="3">
    <source>
        <dbReference type="PROSITE-ProRule" id="PRU00283"/>
    </source>
</evidence>
<dbReference type="GO" id="GO:0007018">
    <property type="term" value="P:microtubule-based movement"/>
    <property type="evidence" value="ECO:0007669"/>
    <property type="project" value="InterPro"/>
</dbReference>
<dbReference type="InterPro" id="IPR036961">
    <property type="entry name" value="Kinesin_motor_dom_sf"/>
</dbReference>
<keyword evidence="2 3" id="KW-0067">ATP-binding</keyword>
<dbReference type="EMBL" id="CAAALY010030780">
    <property type="protein sequence ID" value="VEL17027.1"/>
    <property type="molecule type" value="Genomic_DNA"/>
</dbReference>
<organism evidence="5 6">
    <name type="scientific">Protopolystoma xenopodis</name>
    <dbReference type="NCBI Taxonomy" id="117903"/>
    <lineage>
        <taxon>Eukaryota</taxon>
        <taxon>Metazoa</taxon>
        <taxon>Spiralia</taxon>
        <taxon>Lophotrochozoa</taxon>
        <taxon>Platyhelminthes</taxon>
        <taxon>Monogenea</taxon>
        <taxon>Polyopisthocotylea</taxon>
        <taxon>Polystomatidea</taxon>
        <taxon>Polystomatidae</taxon>
        <taxon>Protopolystoma</taxon>
    </lineage>
</organism>
<dbReference type="GO" id="GO:0008017">
    <property type="term" value="F:microtubule binding"/>
    <property type="evidence" value="ECO:0007669"/>
    <property type="project" value="InterPro"/>
</dbReference>
<dbReference type="Gene3D" id="3.40.850.10">
    <property type="entry name" value="Kinesin motor domain"/>
    <property type="match status" value="1"/>
</dbReference>
<comment type="caution">
    <text evidence="5">The sequence shown here is derived from an EMBL/GenBank/DDBJ whole genome shotgun (WGS) entry which is preliminary data.</text>
</comment>
<dbReference type="AlphaFoldDB" id="A0A448WPK0"/>
<gene>
    <name evidence="5" type="ORF">PXEA_LOCUS10467</name>
</gene>
<dbReference type="InterPro" id="IPR027417">
    <property type="entry name" value="P-loop_NTPase"/>
</dbReference>
<keyword evidence="3" id="KW-0505">Motor protein</keyword>
<dbReference type="GO" id="GO:0005524">
    <property type="term" value="F:ATP binding"/>
    <property type="evidence" value="ECO:0007669"/>
    <property type="project" value="UniProtKB-UniRule"/>
</dbReference>
<proteinExistence type="inferred from homology"/>
<dbReference type="InterPro" id="IPR001752">
    <property type="entry name" value="Kinesin_motor_dom"/>
</dbReference>
<dbReference type="Proteomes" id="UP000784294">
    <property type="component" value="Unassembled WGS sequence"/>
</dbReference>
<sequence>MHNTGNPMETASYMHVAQKSVFPQLSRPSLTKLSHPSYRVDHRVFSPLDRNFQTTISTPGPSTSLTSLFLHLFISLYIQPSDHQFIDQQQVHADIGVEALCHALEGYNVCIFAYGQTGAGKSFTMMGRANEPGNEGIIPRLCRDLFDRLQAASIAKEEVEDSFVDGENPVEERTRQHLVEVRFLTSSIFPFTEDTVCSFKASRSYSFT</sequence>
<dbReference type="PRINTS" id="PR00380">
    <property type="entry name" value="KINESINHEAVY"/>
</dbReference>
<reference evidence="5" key="1">
    <citation type="submission" date="2018-11" db="EMBL/GenBank/DDBJ databases">
        <authorList>
            <consortium name="Pathogen Informatics"/>
        </authorList>
    </citation>
    <scope>NUCLEOTIDE SEQUENCE</scope>
</reference>
<comment type="similarity">
    <text evidence="3">Belongs to the TRAFAC class myosin-kinesin ATPase superfamily. Kinesin family.</text>
</comment>
<evidence type="ECO:0000256" key="1">
    <source>
        <dbReference type="ARBA" id="ARBA00022741"/>
    </source>
</evidence>
<dbReference type="SUPFAM" id="SSF52540">
    <property type="entry name" value="P-loop containing nucleoside triphosphate hydrolases"/>
    <property type="match status" value="1"/>
</dbReference>
<dbReference type="OrthoDB" id="6111134at2759"/>
<dbReference type="PANTHER" id="PTHR47117">
    <property type="entry name" value="STAR-RELATED LIPID TRANSFER PROTEIN 9"/>
    <property type="match status" value="1"/>
</dbReference>
<dbReference type="GO" id="GO:0003777">
    <property type="term" value="F:microtubule motor activity"/>
    <property type="evidence" value="ECO:0007669"/>
    <property type="project" value="InterPro"/>
</dbReference>
<evidence type="ECO:0000313" key="5">
    <source>
        <dbReference type="EMBL" id="VEL17027.1"/>
    </source>
</evidence>
<feature type="domain" description="Kinesin motor" evidence="4">
    <location>
        <begin position="37"/>
        <end position="208"/>
    </location>
</feature>
<evidence type="ECO:0000259" key="4">
    <source>
        <dbReference type="PROSITE" id="PS50067"/>
    </source>
</evidence>
<accession>A0A448WPK0</accession>
<protein>
    <recommendedName>
        <fullName evidence="4">Kinesin motor domain-containing protein</fullName>
    </recommendedName>
</protein>
<evidence type="ECO:0000313" key="6">
    <source>
        <dbReference type="Proteomes" id="UP000784294"/>
    </source>
</evidence>
<dbReference type="Pfam" id="PF00225">
    <property type="entry name" value="Kinesin"/>
    <property type="match status" value="1"/>
</dbReference>
<keyword evidence="6" id="KW-1185">Reference proteome</keyword>
<evidence type="ECO:0000256" key="2">
    <source>
        <dbReference type="ARBA" id="ARBA00022840"/>
    </source>
</evidence>
<name>A0A448WPK0_9PLAT</name>
<dbReference type="PROSITE" id="PS50067">
    <property type="entry name" value="KINESIN_MOTOR_2"/>
    <property type="match status" value="1"/>
</dbReference>
<keyword evidence="1 3" id="KW-0547">Nucleotide-binding</keyword>